<dbReference type="STRING" id="39946.A2WPC7"/>
<feature type="domain" description="F-box" evidence="2">
    <location>
        <begin position="11"/>
        <end position="45"/>
    </location>
</feature>
<gene>
    <name evidence="3" type="ORF">OsI_01698</name>
</gene>
<evidence type="ECO:0000313" key="4">
    <source>
        <dbReference type="Proteomes" id="UP000007015"/>
    </source>
</evidence>
<accession>A2WPC7</accession>
<dbReference type="Pfam" id="PF12937">
    <property type="entry name" value="F-box-like"/>
    <property type="match status" value="1"/>
</dbReference>
<dbReference type="EMBL" id="CM000126">
    <property type="protein sequence ID" value="EAY73823.1"/>
    <property type="molecule type" value="Genomic_DNA"/>
</dbReference>
<feature type="compositionally biased region" description="Basic and acidic residues" evidence="1">
    <location>
        <begin position="127"/>
        <end position="137"/>
    </location>
</feature>
<dbReference type="Proteomes" id="UP000007015">
    <property type="component" value="Chromosome 1"/>
</dbReference>
<evidence type="ECO:0000256" key="1">
    <source>
        <dbReference type="SAM" id="MobiDB-lite"/>
    </source>
</evidence>
<dbReference type="OrthoDB" id="598782at2759"/>
<feature type="compositionally biased region" description="Pro residues" evidence="1">
    <location>
        <begin position="162"/>
        <end position="176"/>
    </location>
</feature>
<dbReference type="PROSITE" id="PS50181">
    <property type="entry name" value="FBOX"/>
    <property type="match status" value="1"/>
</dbReference>
<sequence>MNGEISGERRGSDWSDLPADLLVTVFSSLEIPDLLSCGVVCRLWHAEHSSVRRLGLCSNVQGPCLVARWRGHPAPPLHRQPPRSRTWPLPAKPTAAADEHSELHLLDPIDHGRADRPPAKRRGRLHRAGDPRPDLLRRGHPPSTGNLYRIPLPDDHDTLPNGDPPSTTPLRLPPPSFARLDRRHRIDMDQHTHADFA</sequence>
<proteinExistence type="predicted"/>
<feature type="compositionally biased region" description="Basic and acidic residues" evidence="1">
    <location>
        <begin position="97"/>
        <end position="118"/>
    </location>
</feature>
<keyword evidence="4" id="KW-1185">Reference proteome</keyword>
<dbReference type="AlphaFoldDB" id="A2WPC7"/>
<dbReference type="PANTHER" id="PTHR44586:SF26">
    <property type="entry name" value="F-BOX DOMAIN-CONTAINING PROTEIN"/>
    <property type="match status" value="1"/>
</dbReference>
<organism evidence="3 4">
    <name type="scientific">Oryza sativa subsp. indica</name>
    <name type="common">Rice</name>
    <dbReference type="NCBI Taxonomy" id="39946"/>
    <lineage>
        <taxon>Eukaryota</taxon>
        <taxon>Viridiplantae</taxon>
        <taxon>Streptophyta</taxon>
        <taxon>Embryophyta</taxon>
        <taxon>Tracheophyta</taxon>
        <taxon>Spermatophyta</taxon>
        <taxon>Magnoliopsida</taxon>
        <taxon>Liliopsida</taxon>
        <taxon>Poales</taxon>
        <taxon>Poaceae</taxon>
        <taxon>BOP clade</taxon>
        <taxon>Oryzoideae</taxon>
        <taxon>Oryzeae</taxon>
        <taxon>Oryzinae</taxon>
        <taxon>Oryza</taxon>
        <taxon>Oryza sativa</taxon>
    </lineage>
</organism>
<dbReference type="InterPro" id="IPR036047">
    <property type="entry name" value="F-box-like_dom_sf"/>
</dbReference>
<feature type="region of interest" description="Disordered" evidence="1">
    <location>
        <begin position="74"/>
        <end position="177"/>
    </location>
</feature>
<protein>
    <recommendedName>
        <fullName evidence="2">F-box domain-containing protein</fullName>
    </recommendedName>
</protein>
<dbReference type="Gramene" id="BGIOSGA001748-TA">
    <property type="protein sequence ID" value="BGIOSGA001748-PA"/>
    <property type="gene ID" value="BGIOSGA001748"/>
</dbReference>
<dbReference type="PANTHER" id="PTHR44586">
    <property type="entry name" value="F-BOX DOMAIN CONTAINING PROTEIN, EXPRESSED"/>
    <property type="match status" value="1"/>
</dbReference>
<dbReference type="HOGENOM" id="CLU_1386197_0_0_1"/>
<dbReference type="InterPro" id="IPR001810">
    <property type="entry name" value="F-box_dom"/>
</dbReference>
<reference evidence="3 4" key="1">
    <citation type="journal article" date="2005" name="PLoS Biol.">
        <title>The genomes of Oryza sativa: a history of duplications.</title>
        <authorList>
            <person name="Yu J."/>
            <person name="Wang J."/>
            <person name="Lin W."/>
            <person name="Li S."/>
            <person name="Li H."/>
            <person name="Zhou J."/>
            <person name="Ni P."/>
            <person name="Dong W."/>
            <person name="Hu S."/>
            <person name="Zeng C."/>
            <person name="Zhang J."/>
            <person name="Zhang Y."/>
            <person name="Li R."/>
            <person name="Xu Z."/>
            <person name="Li S."/>
            <person name="Li X."/>
            <person name="Zheng H."/>
            <person name="Cong L."/>
            <person name="Lin L."/>
            <person name="Yin J."/>
            <person name="Geng J."/>
            <person name="Li G."/>
            <person name="Shi J."/>
            <person name="Liu J."/>
            <person name="Lv H."/>
            <person name="Li J."/>
            <person name="Wang J."/>
            <person name="Deng Y."/>
            <person name="Ran L."/>
            <person name="Shi X."/>
            <person name="Wang X."/>
            <person name="Wu Q."/>
            <person name="Li C."/>
            <person name="Ren X."/>
            <person name="Wang J."/>
            <person name="Wang X."/>
            <person name="Li D."/>
            <person name="Liu D."/>
            <person name="Zhang X."/>
            <person name="Ji Z."/>
            <person name="Zhao W."/>
            <person name="Sun Y."/>
            <person name="Zhang Z."/>
            <person name="Bao J."/>
            <person name="Han Y."/>
            <person name="Dong L."/>
            <person name="Ji J."/>
            <person name="Chen P."/>
            <person name="Wu S."/>
            <person name="Liu J."/>
            <person name="Xiao Y."/>
            <person name="Bu D."/>
            <person name="Tan J."/>
            <person name="Yang L."/>
            <person name="Ye C."/>
            <person name="Zhang J."/>
            <person name="Xu J."/>
            <person name="Zhou Y."/>
            <person name="Yu Y."/>
            <person name="Zhang B."/>
            <person name="Zhuang S."/>
            <person name="Wei H."/>
            <person name="Liu B."/>
            <person name="Lei M."/>
            <person name="Yu H."/>
            <person name="Li Y."/>
            <person name="Xu H."/>
            <person name="Wei S."/>
            <person name="He X."/>
            <person name="Fang L."/>
            <person name="Zhang Z."/>
            <person name="Zhang Y."/>
            <person name="Huang X."/>
            <person name="Su Z."/>
            <person name="Tong W."/>
            <person name="Li J."/>
            <person name="Tong Z."/>
            <person name="Li S."/>
            <person name="Ye J."/>
            <person name="Wang L."/>
            <person name="Fang L."/>
            <person name="Lei T."/>
            <person name="Chen C."/>
            <person name="Chen H."/>
            <person name="Xu Z."/>
            <person name="Li H."/>
            <person name="Huang H."/>
            <person name="Zhang F."/>
            <person name="Xu H."/>
            <person name="Li N."/>
            <person name="Zhao C."/>
            <person name="Li S."/>
            <person name="Dong L."/>
            <person name="Huang Y."/>
            <person name="Li L."/>
            <person name="Xi Y."/>
            <person name="Qi Q."/>
            <person name="Li W."/>
            <person name="Zhang B."/>
            <person name="Hu W."/>
            <person name="Zhang Y."/>
            <person name="Tian X."/>
            <person name="Jiao Y."/>
            <person name="Liang X."/>
            <person name="Jin J."/>
            <person name="Gao L."/>
            <person name="Zheng W."/>
            <person name="Hao B."/>
            <person name="Liu S."/>
            <person name="Wang W."/>
            <person name="Yuan L."/>
            <person name="Cao M."/>
            <person name="McDermott J."/>
            <person name="Samudrala R."/>
            <person name="Wang J."/>
            <person name="Wong G.K."/>
            <person name="Yang H."/>
        </authorList>
    </citation>
    <scope>NUCLEOTIDE SEQUENCE [LARGE SCALE GENOMIC DNA]</scope>
    <source>
        <strain evidence="4">cv. 93-11</strain>
    </source>
</reference>
<dbReference type="SUPFAM" id="SSF81383">
    <property type="entry name" value="F-box domain"/>
    <property type="match status" value="1"/>
</dbReference>
<evidence type="ECO:0000313" key="3">
    <source>
        <dbReference type="EMBL" id="EAY73823.1"/>
    </source>
</evidence>
<dbReference type="Gene3D" id="1.20.1280.50">
    <property type="match status" value="1"/>
</dbReference>
<name>A2WPC7_ORYSI</name>
<evidence type="ECO:0000259" key="2">
    <source>
        <dbReference type="PROSITE" id="PS50181"/>
    </source>
</evidence>